<accession>A0A538TKC0</accession>
<organism evidence="2 3">
    <name type="scientific">Eiseniibacteriota bacterium</name>
    <dbReference type="NCBI Taxonomy" id="2212470"/>
    <lineage>
        <taxon>Bacteria</taxon>
        <taxon>Candidatus Eiseniibacteriota</taxon>
    </lineage>
</organism>
<feature type="chain" id="PRO_5021714645" description="Dockerin domain-containing protein" evidence="1">
    <location>
        <begin position="22"/>
        <end position="224"/>
    </location>
</feature>
<reference evidence="2 3" key="1">
    <citation type="journal article" date="2019" name="Nat. Microbiol.">
        <title>Mediterranean grassland soil C-N compound turnover is dependent on rainfall and depth, and is mediated by genomically divergent microorganisms.</title>
        <authorList>
            <person name="Diamond S."/>
            <person name="Andeer P.F."/>
            <person name="Li Z."/>
            <person name="Crits-Christoph A."/>
            <person name="Burstein D."/>
            <person name="Anantharaman K."/>
            <person name="Lane K.R."/>
            <person name="Thomas B.C."/>
            <person name="Pan C."/>
            <person name="Northen T.R."/>
            <person name="Banfield J.F."/>
        </authorList>
    </citation>
    <scope>NUCLEOTIDE SEQUENCE [LARGE SCALE GENOMIC DNA]</scope>
    <source>
        <strain evidence="2">WS_8</strain>
    </source>
</reference>
<comment type="caution">
    <text evidence="2">The sequence shown here is derived from an EMBL/GenBank/DDBJ whole genome shotgun (WGS) entry which is preliminary data.</text>
</comment>
<sequence>MVRKTSFLAVCGLVIAGVAVAGVPSAINSSIGSGVLLTARTTAGAPSEGTPFVTKSITVRDGSNALVVGSNVVINFGTCHQNGIKLDNFPGSAAIGIVNCAQHAVYALTNGSGVATFKIVGGDQEGAGPYLSTSAPCATVVADGQLLGNLIVATLDMDNANGIIASDVAAWSSDRNVAIGTGVNRQRSDYDGNGVVNAADVSIWSAARNFAIANGSQSTAACAP</sequence>
<name>A0A538TKC0_UNCEI</name>
<gene>
    <name evidence="2" type="ORF">E6K78_09885</name>
</gene>
<keyword evidence="1" id="KW-0732">Signal</keyword>
<dbReference type="AlphaFoldDB" id="A0A538TKC0"/>
<proteinExistence type="predicted"/>
<evidence type="ECO:0000313" key="2">
    <source>
        <dbReference type="EMBL" id="TMQ64058.1"/>
    </source>
</evidence>
<feature type="signal peptide" evidence="1">
    <location>
        <begin position="1"/>
        <end position="21"/>
    </location>
</feature>
<protein>
    <recommendedName>
        <fullName evidence="4">Dockerin domain-containing protein</fullName>
    </recommendedName>
</protein>
<evidence type="ECO:0000256" key="1">
    <source>
        <dbReference type="SAM" id="SignalP"/>
    </source>
</evidence>
<evidence type="ECO:0008006" key="4">
    <source>
        <dbReference type="Google" id="ProtNLM"/>
    </source>
</evidence>
<dbReference type="Proteomes" id="UP000316609">
    <property type="component" value="Unassembled WGS sequence"/>
</dbReference>
<evidence type="ECO:0000313" key="3">
    <source>
        <dbReference type="Proteomes" id="UP000316609"/>
    </source>
</evidence>
<dbReference type="EMBL" id="VBOY01000096">
    <property type="protein sequence ID" value="TMQ64058.1"/>
    <property type="molecule type" value="Genomic_DNA"/>
</dbReference>